<comment type="caution">
    <text evidence="4">The sequence shown here is derived from an EMBL/GenBank/DDBJ whole genome shotgun (WGS) entry which is preliminary data.</text>
</comment>
<evidence type="ECO:0000256" key="2">
    <source>
        <dbReference type="ARBA" id="ARBA00022679"/>
    </source>
</evidence>
<dbReference type="AlphaFoldDB" id="A0A9X0XH20"/>
<dbReference type="GO" id="GO:0035243">
    <property type="term" value="F:protein-arginine omega-N symmetric methyltransferase activity"/>
    <property type="evidence" value="ECO:0007669"/>
    <property type="project" value="TreeGrafter"/>
</dbReference>
<proteinExistence type="predicted"/>
<dbReference type="InterPro" id="IPR029063">
    <property type="entry name" value="SAM-dependent_MTases_sf"/>
</dbReference>
<dbReference type="PANTHER" id="PTHR12049:SF7">
    <property type="entry name" value="PROTEIN ARGININE METHYLTRANSFERASE NDUFAF7, MITOCHONDRIAL"/>
    <property type="match status" value="1"/>
</dbReference>
<feature type="compositionally biased region" description="Low complexity" evidence="3">
    <location>
        <begin position="18"/>
        <end position="32"/>
    </location>
</feature>
<dbReference type="Pfam" id="PF02636">
    <property type="entry name" value="Methyltransf_28"/>
    <property type="match status" value="1"/>
</dbReference>
<evidence type="ECO:0000256" key="3">
    <source>
        <dbReference type="SAM" id="MobiDB-lite"/>
    </source>
</evidence>
<evidence type="ECO:0000256" key="1">
    <source>
        <dbReference type="ARBA" id="ARBA00022603"/>
    </source>
</evidence>
<feature type="compositionally biased region" description="Polar residues" evidence="3">
    <location>
        <begin position="1"/>
        <end position="16"/>
    </location>
</feature>
<keyword evidence="1 4" id="KW-0489">Methyltransferase</keyword>
<dbReference type="PANTHER" id="PTHR12049">
    <property type="entry name" value="PROTEIN ARGININE METHYLTRANSFERASE NDUFAF7, MITOCHONDRIAL"/>
    <property type="match status" value="1"/>
</dbReference>
<dbReference type="SUPFAM" id="SSF53335">
    <property type="entry name" value="S-adenosyl-L-methionine-dependent methyltransferases"/>
    <property type="match status" value="1"/>
</dbReference>
<dbReference type="EMBL" id="JAERRA010000002">
    <property type="protein sequence ID" value="MBL0720791.1"/>
    <property type="molecule type" value="Genomic_DNA"/>
</dbReference>
<dbReference type="InterPro" id="IPR038375">
    <property type="entry name" value="NDUFAF7_sf"/>
</dbReference>
<dbReference type="Gene3D" id="3.40.50.12710">
    <property type="match status" value="1"/>
</dbReference>
<sequence>MQTPPRTPGSVRSPSEQAAAAPAKPRPQAGADAPPPPSPASLALGRQIAQAVQAAGGWMGFEDYMARALYTPGLGYYSRGDRQFGTLAADGSDFVTAPELSPHFGRALAAQVAEALAATGVDEVWEFGAGSGALAADLLNGLHALGTAPRRYTIVDVSGTLRARQQTTLAERAPALAGRVTWADALPAAMQGVVVANELIDALPVALLHWDGAQWLERGVALAPAASPEAAPAFAWADRPTALRPPLPEDHPGFPPGATVELARQATAWVASLGERMQRGAAFLIDYGFPEAEFFHPQRHAGTLMCHRAHRADPDPLDAPGDKDITAHVDFTALALAAQDAGFEVLGYTSQARFLINCGLLDLLPQGADLPALAARAAAARLINEHEMGELFKVIGLVKAPPGPAFDARGFRTGDRSHRL</sequence>
<dbReference type="GO" id="GO:0032259">
    <property type="term" value="P:methylation"/>
    <property type="evidence" value="ECO:0007669"/>
    <property type="project" value="UniProtKB-KW"/>
</dbReference>
<feature type="region of interest" description="Disordered" evidence="3">
    <location>
        <begin position="1"/>
        <end position="41"/>
    </location>
</feature>
<reference evidence="4 5" key="1">
    <citation type="submission" date="2021-01" db="EMBL/GenBank/DDBJ databases">
        <title>Piscinibacter sp. Jin2 Genome sequencing and assembly.</title>
        <authorList>
            <person name="Kim I."/>
        </authorList>
    </citation>
    <scope>NUCLEOTIDE SEQUENCE [LARGE SCALE GENOMIC DNA]</scope>
    <source>
        <strain evidence="4 5">Jin2</strain>
    </source>
</reference>
<gene>
    <name evidence="4" type="ORF">JI742_12930</name>
</gene>
<evidence type="ECO:0000313" key="4">
    <source>
        <dbReference type="EMBL" id="MBL0720791.1"/>
    </source>
</evidence>
<keyword evidence="2" id="KW-0808">Transferase</keyword>
<keyword evidence="5" id="KW-1185">Reference proteome</keyword>
<name>A0A9X0XH20_9BURK</name>
<dbReference type="InterPro" id="IPR003788">
    <property type="entry name" value="NDUFAF7"/>
</dbReference>
<dbReference type="Proteomes" id="UP000643207">
    <property type="component" value="Unassembled WGS sequence"/>
</dbReference>
<accession>A0A9X0XH20</accession>
<protein>
    <submittedName>
        <fullName evidence="4">SAM-dependent methyltransferase</fullName>
    </submittedName>
</protein>
<organism evidence="4 5">
    <name type="scientific">Aquariibacter lacus</name>
    <dbReference type="NCBI Taxonomy" id="2801332"/>
    <lineage>
        <taxon>Bacteria</taxon>
        <taxon>Pseudomonadati</taxon>
        <taxon>Pseudomonadota</taxon>
        <taxon>Betaproteobacteria</taxon>
        <taxon>Burkholderiales</taxon>
        <taxon>Sphaerotilaceae</taxon>
        <taxon>Aquariibacter</taxon>
    </lineage>
</organism>
<evidence type="ECO:0000313" key="5">
    <source>
        <dbReference type="Proteomes" id="UP000643207"/>
    </source>
</evidence>